<protein>
    <submittedName>
        <fullName evidence="1">Pco090816a</fullName>
    </submittedName>
</protein>
<dbReference type="AlphaFoldDB" id="A0A0A9GIJ9"/>
<proteinExistence type="predicted"/>
<name>A0A0A9GIJ9_ARUDO</name>
<reference evidence="1" key="2">
    <citation type="journal article" date="2015" name="Data Brief">
        <title>Shoot transcriptome of the giant reed, Arundo donax.</title>
        <authorList>
            <person name="Barrero R.A."/>
            <person name="Guerrero F.D."/>
            <person name="Moolhuijzen P."/>
            <person name="Goolsby J.A."/>
            <person name="Tidwell J."/>
            <person name="Bellgard S.E."/>
            <person name="Bellgard M.I."/>
        </authorList>
    </citation>
    <scope>NUCLEOTIDE SEQUENCE</scope>
    <source>
        <tissue evidence="1">Shoot tissue taken approximately 20 cm above the soil surface</tissue>
    </source>
</reference>
<reference evidence="1" key="1">
    <citation type="submission" date="2014-09" db="EMBL/GenBank/DDBJ databases">
        <authorList>
            <person name="Magalhaes I.L.F."/>
            <person name="Oliveira U."/>
            <person name="Santos F.R."/>
            <person name="Vidigal T.H.D.A."/>
            <person name="Brescovit A.D."/>
            <person name="Santos A.J."/>
        </authorList>
    </citation>
    <scope>NUCLEOTIDE SEQUENCE</scope>
    <source>
        <tissue evidence="1">Shoot tissue taken approximately 20 cm above the soil surface</tissue>
    </source>
</reference>
<sequence>MNLLARRVWKGQELSAVDKVIQLMILLNSYSMKGSP</sequence>
<organism evidence="1">
    <name type="scientific">Arundo donax</name>
    <name type="common">Giant reed</name>
    <name type="synonym">Donax arundinaceus</name>
    <dbReference type="NCBI Taxonomy" id="35708"/>
    <lineage>
        <taxon>Eukaryota</taxon>
        <taxon>Viridiplantae</taxon>
        <taxon>Streptophyta</taxon>
        <taxon>Embryophyta</taxon>
        <taxon>Tracheophyta</taxon>
        <taxon>Spermatophyta</taxon>
        <taxon>Magnoliopsida</taxon>
        <taxon>Liliopsida</taxon>
        <taxon>Poales</taxon>
        <taxon>Poaceae</taxon>
        <taxon>PACMAD clade</taxon>
        <taxon>Arundinoideae</taxon>
        <taxon>Arundineae</taxon>
        <taxon>Arundo</taxon>
    </lineage>
</organism>
<dbReference type="EMBL" id="GBRH01174657">
    <property type="protein sequence ID" value="JAE23239.1"/>
    <property type="molecule type" value="Transcribed_RNA"/>
</dbReference>
<evidence type="ECO:0000313" key="1">
    <source>
        <dbReference type="EMBL" id="JAE23239.1"/>
    </source>
</evidence>
<accession>A0A0A9GIJ9</accession>